<feature type="compositionally biased region" description="Polar residues" evidence="1">
    <location>
        <begin position="31"/>
        <end position="44"/>
    </location>
</feature>
<sequence>MLFDSPPDPEEPEGPGDGEGSGPGEVDTFQGFPQNPTNNQKFTYTNPSGVSTTFTYNSEFKLWMLPEVTFLLARGGQVNLNVPLPPSYNGKVLAAIATVAIPEPTPVGEIVLAGAAAVVTSMYIYDQIVFVNYLREHPHLGKCIEYYVRCREDLPSNTPCDMCLHKCRAIAEWDQHQCLI</sequence>
<dbReference type="EMBL" id="SZVO01000004">
    <property type="protein sequence ID" value="TKT92506.1"/>
    <property type="molecule type" value="Genomic_DNA"/>
</dbReference>
<dbReference type="AlphaFoldDB" id="A0A4U6D6Y9"/>
<comment type="caution">
    <text evidence="2">The sequence shown here is derived from an EMBL/GenBank/DDBJ whole genome shotgun (WGS) entry which is preliminary data.</text>
</comment>
<dbReference type="Proteomes" id="UP000304900">
    <property type="component" value="Unassembled WGS sequence"/>
</dbReference>
<organism evidence="2 3">
    <name type="scientific">Dyadobacter frigoris</name>
    <dbReference type="NCBI Taxonomy" id="2576211"/>
    <lineage>
        <taxon>Bacteria</taxon>
        <taxon>Pseudomonadati</taxon>
        <taxon>Bacteroidota</taxon>
        <taxon>Cytophagia</taxon>
        <taxon>Cytophagales</taxon>
        <taxon>Spirosomataceae</taxon>
        <taxon>Dyadobacter</taxon>
    </lineage>
</organism>
<name>A0A4U6D6Y9_9BACT</name>
<accession>A0A4U6D6Y9</accession>
<reference evidence="2 3" key="1">
    <citation type="submission" date="2019-05" db="EMBL/GenBank/DDBJ databases">
        <title>Dyadobacter AR-3-8 sp. nov., isolated from arctic soil.</title>
        <authorList>
            <person name="Chaudhary D.K."/>
        </authorList>
    </citation>
    <scope>NUCLEOTIDE SEQUENCE [LARGE SCALE GENOMIC DNA]</scope>
    <source>
        <strain evidence="2 3">AR-3-8</strain>
    </source>
</reference>
<gene>
    <name evidence="2" type="ORF">FDK13_11135</name>
</gene>
<evidence type="ECO:0000313" key="3">
    <source>
        <dbReference type="Proteomes" id="UP000304900"/>
    </source>
</evidence>
<keyword evidence="3" id="KW-1185">Reference proteome</keyword>
<dbReference type="RefSeq" id="WP_137340051.1">
    <property type="nucleotide sequence ID" value="NZ_BSQH01000014.1"/>
</dbReference>
<protein>
    <submittedName>
        <fullName evidence="2">Uncharacterized protein</fullName>
    </submittedName>
</protein>
<evidence type="ECO:0000313" key="2">
    <source>
        <dbReference type="EMBL" id="TKT92506.1"/>
    </source>
</evidence>
<proteinExistence type="predicted"/>
<evidence type="ECO:0000256" key="1">
    <source>
        <dbReference type="SAM" id="MobiDB-lite"/>
    </source>
</evidence>
<feature type="region of interest" description="Disordered" evidence="1">
    <location>
        <begin position="1"/>
        <end position="44"/>
    </location>
</feature>
<feature type="compositionally biased region" description="Acidic residues" evidence="1">
    <location>
        <begin position="7"/>
        <end position="16"/>
    </location>
</feature>